<evidence type="ECO:0008006" key="6">
    <source>
        <dbReference type="Google" id="ProtNLM"/>
    </source>
</evidence>
<gene>
    <name evidence="4" type="ORF">HKW67_16080</name>
</gene>
<dbReference type="InterPro" id="IPR003343">
    <property type="entry name" value="Big_2"/>
</dbReference>
<dbReference type="Pfam" id="PF18998">
    <property type="entry name" value="Flg_new_2"/>
    <property type="match status" value="3"/>
</dbReference>
<dbReference type="InterPro" id="IPR008964">
    <property type="entry name" value="Invasin/intimin_cell_adhesion"/>
</dbReference>
<evidence type="ECO:0000313" key="5">
    <source>
        <dbReference type="Proteomes" id="UP000500938"/>
    </source>
</evidence>
<feature type="signal peptide" evidence="1">
    <location>
        <begin position="1"/>
        <end position="26"/>
    </location>
</feature>
<feature type="chain" id="PRO_5026755712" description="BIG2 domain-containing protein" evidence="1">
    <location>
        <begin position="27"/>
        <end position="809"/>
    </location>
</feature>
<dbReference type="InterPro" id="IPR044060">
    <property type="entry name" value="Bacterial_rp_domain"/>
</dbReference>
<dbReference type="Proteomes" id="UP000500938">
    <property type="component" value="Chromosome"/>
</dbReference>
<feature type="domain" description="BIG2" evidence="2">
    <location>
        <begin position="208"/>
        <end position="242"/>
    </location>
</feature>
<dbReference type="EMBL" id="CP053085">
    <property type="protein sequence ID" value="QJR36924.1"/>
    <property type="molecule type" value="Genomic_DNA"/>
</dbReference>
<sequence length="809" mass="80005">MTSMKQPIRIGLTAVAALLAACSDPADVTSPDRNAPASIALTTSVMASQASVVQLKVQSAYLRQGGTTVDIGTQTITLSDVPTQQVPISIDLAACLADDSRAGLTAGTGSTGAALPPADDECVVRLLVDLVLDGAAVDRQTVGPISLSPGVQKTVTAPIALNEVGTVRIDAPSANVVAAGQPLRMEITRTMQLAGVVLDGAARVITGRTVNWSSSAPGVMTVNANGLVTAVTTGTATITAQTAGRVTTVVVRSVPLPAALTIVSTSTSGQATVRSAPAGIDCTVNGSVLTGTCAFTFPGDASVVLTTTPAALSELLSWTNDCSAAIGTTCTIATSQARTVGVSLRAFRTLTITGTGNGTGSITSPAGLNCVITAGITSGNCSINVTDGSSVTLTASATSPNSFRAWSGDCASSTGNTCTLTMNTNRAPGARFDAPVLLTATPSGTGNGSILASGVISCTRSSNVNTGTCSSSVTFGNLVTLTASAGSFSTFIGWTGACTGSATTCQVTMDQARAVGATFTRLTGTVTFSLTGSGTGGVSVNGTTLCTKTPAFTSIGCSIILDLGSVVSLLAQPGANTGFVGYSGSLCSGSSLPCAFTLTGNAGVGLAFGPLASIVTVSAGANSTGGGTVSTSDVSLNCAFAGQSTTGVCGKTVSGGGSITLTATGNANSTLSAWGGACSAFRFDPVCTFTPSSNVSVTARFVPAVTFNLSVYGGAGSRVNITSPTQNSSCLASIGNCAYKLVIGETVRLEAAPGADDFFSGWSAPCQEMSGPICTIVATVNTTSGQSYFYSGSGIAPPPLIKKQGGVPQ</sequence>
<reference evidence="4 5" key="1">
    <citation type="submission" date="2020-05" db="EMBL/GenBank/DDBJ databases">
        <title>Complete genome sequence of Gemmatimonas greenlandica TET16.</title>
        <authorList>
            <person name="Zeng Y."/>
        </authorList>
    </citation>
    <scope>NUCLEOTIDE SEQUENCE [LARGE SCALE GENOMIC DNA]</scope>
    <source>
        <strain evidence="4 5">TET16</strain>
    </source>
</reference>
<protein>
    <recommendedName>
        <fullName evidence="6">BIG2 domain-containing protein</fullName>
    </recommendedName>
</protein>
<feature type="domain" description="Bacterial repeat" evidence="3">
    <location>
        <begin position="466"/>
        <end position="521"/>
    </location>
</feature>
<organism evidence="4 5">
    <name type="scientific">Gemmatimonas groenlandica</name>
    <dbReference type="NCBI Taxonomy" id="2732249"/>
    <lineage>
        <taxon>Bacteria</taxon>
        <taxon>Pseudomonadati</taxon>
        <taxon>Gemmatimonadota</taxon>
        <taxon>Gemmatimonadia</taxon>
        <taxon>Gemmatimonadales</taxon>
        <taxon>Gemmatimonadaceae</taxon>
        <taxon>Gemmatimonas</taxon>
    </lineage>
</organism>
<proteinExistence type="predicted"/>
<name>A0A6M4IPS7_9BACT</name>
<dbReference type="KEGG" id="ggr:HKW67_16080"/>
<dbReference type="PROSITE" id="PS51257">
    <property type="entry name" value="PROKAR_LIPOPROTEIN"/>
    <property type="match status" value="1"/>
</dbReference>
<evidence type="ECO:0000256" key="1">
    <source>
        <dbReference type="SAM" id="SignalP"/>
    </source>
</evidence>
<dbReference type="Pfam" id="PF02368">
    <property type="entry name" value="Big_2"/>
    <property type="match status" value="1"/>
</dbReference>
<feature type="domain" description="Bacterial repeat" evidence="3">
    <location>
        <begin position="377"/>
        <end position="433"/>
    </location>
</feature>
<keyword evidence="1" id="KW-0732">Signal</keyword>
<evidence type="ECO:0000259" key="3">
    <source>
        <dbReference type="Pfam" id="PF18998"/>
    </source>
</evidence>
<dbReference type="Gene3D" id="2.60.40.1080">
    <property type="match status" value="1"/>
</dbReference>
<accession>A0A6M4IPS7</accession>
<evidence type="ECO:0000259" key="2">
    <source>
        <dbReference type="Pfam" id="PF02368"/>
    </source>
</evidence>
<feature type="domain" description="Bacterial repeat" evidence="3">
    <location>
        <begin position="642"/>
        <end position="703"/>
    </location>
</feature>
<dbReference type="RefSeq" id="WP_171226357.1">
    <property type="nucleotide sequence ID" value="NZ_CP053085.1"/>
</dbReference>
<evidence type="ECO:0000313" key="4">
    <source>
        <dbReference type="EMBL" id="QJR36924.1"/>
    </source>
</evidence>
<keyword evidence="5" id="KW-1185">Reference proteome</keyword>
<dbReference type="AlphaFoldDB" id="A0A6M4IPS7"/>
<dbReference type="SUPFAM" id="SSF49373">
    <property type="entry name" value="Invasin/intimin cell-adhesion fragments"/>
    <property type="match status" value="1"/>
</dbReference>